<sequence>MMSASWVHVDVLTGGEEQISTGVSHQACPWESSALTPQHWEQRKYWIQASDLIAHLMNMLQEQYEVTELLIDEHNGYYHVSKEDALRSYHRKAL</sequence>
<dbReference type="Proteomes" id="UP000054107">
    <property type="component" value="Unassembled WGS sequence"/>
</dbReference>
<organism evidence="1 2">
    <name type="scientific">Parasitella parasitica</name>
    <dbReference type="NCBI Taxonomy" id="35722"/>
    <lineage>
        <taxon>Eukaryota</taxon>
        <taxon>Fungi</taxon>
        <taxon>Fungi incertae sedis</taxon>
        <taxon>Mucoromycota</taxon>
        <taxon>Mucoromycotina</taxon>
        <taxon>Mucoromycetes</taxon>
        <taxon>Mucorales</taxon>
        <taxon>Mucorineae</taxon>
        <taxon>Mucoraceae</taxon>
        <taxon>Parasitella</taxon>
    </lineage>
</organism>
<keyword evidence="2" id="KW-1185">Reference proteome</keyword>
<dbReference type="AlphaFoldDB" id="A0A0B7NB12"/>
<dbReference type="EMBL" id="LN728020">
    <property type="protein sequence ID" value="CEP12505.1"/>
    <property type="molecule type" value="Genomic_DNA"/>
</dbReference>
<evidence type="ECO:0000313" key="2">
    <source>
        <dbReference type="Proteomes" id="UP000054107"/>
    </source>
</evidence>
<reference evidence="1 2" key="1">
    <citation type="submission" date="2014-09" db="EMBL/GenBank/DDBJ databases">
        <authorList>
            <person name="Ellenberger Sabrina"/>
        </authorList>
    </citation>
    <scope>NUCLEOTIDE SEQUENCE [LARGE SCALE GENOMIC DNA]</scope>
    <source>
        <strain evidence="1 2">CBS 412.66</strain>
    </source>
</reference>
<name>A0A0B7NB12_9FUNG</name>
<dbReference type="OrthoDB" id="2230412at2759"/>
<gene>
    <name evidence="1" type="primary">PARPA_06473.1 scaffold 22648</name>
</gene>
<accession>A0A0B7NB12</accession>
<proteinExistence type="predicted"/>
<evidence type="ECO:0000313" key="1">
    <source>
        <dbReference type="EMBL" id="CEP12505.1"/>
    </source>
</evidence>
<protein>
    <submittedName>
        <fullName evidence="1">Uncharacterized protein</fullName>
    </submittedName>
</protein>